<accession>A0A8S1HRI5</accession>
<dbReference type="EMBL" id="CAJGYM010000158">
    <property type="protein sequence ID" value="CAD6199151.1"/>
    <property type="molecule type" value="Genomic_DNA"/>
</dbReference>
<sequence length="76" mass="8517">MVDMQTNNGKYDVMTDVYKTDRNDNPIHNAMEKAKEVANDTKLVARDLAETASEKIKNVVYGEGDKKDPLESTSPQ</sequence>
<proteinExistence type="predicted"/>
<comment type="caution">
    <text evidence="1">The sequence shown here is derived from an EMBL/GenBank/DDBJ whole genome shotgun (WGS) entry which is preliminary data.</text>
</comment>
<dbReference type="AlphaFoldDB" id="A0A8S1HRI5"/>
<dbReference type="Proteomes" id="UP000835052">
    <property type="component" value="Unassembled WGS sequence"/>
</dbReference>
<name>A0A8S1HRI5_9PELO</name>
<gene>
    <name evidence="1" type="ORF">CAUJ_LOCUS15055</name>
</gene>
<organism evidence="1 2">
    <name type="scientific">Caenorhabditis auriculariae</name>
    <dbReference type="NCBI Taxonomy" id="2777116"/>
    <lineage>
        <taxon>Eukaryota</taxon>
        <taxon>Metazoa</taxon>
        <taxon>Ecdysozoa</taxon>
        <taxon>Nematoda</taxon>
        <taxon>Chromadorea</taxon>
        <taxon>Rhabditida</taxon>
        <taxon>Rhabditina</taxon>
        <taxon>Rhabditomorpha</taxon>
        <taxon>Rhabditoidea</taxon>
        <taxon>Rhabditidae</taxon>
        <taxon>Peloderinae</taxon>
        <taxon>Caenorhabditis</taxon>
    </lineage>
</organism>
<reference evidence="1" key="1">
    <citation type="submission" date="2020-10" db="EMBL/GenBank/DDBJ databases">
        <authorList>
            <person name="Kikuchi T."/>
        </authorList>
    </citation>
    <scope>NUCLEOTIDE SEQUENCE</scope>
    <source>
        <strain evidence="1">NKZ352</strain>
    </source>
</reference>
<evidence type="ECO:0000313" key="2">
    <source>
        <dbReference type="Proteomes" id="UP000835052"/>
    </source>
</evidence>
<evidence type="ECO:0000313" key="1">
    <source>
        <dbReference type="EMBL" id="CAD6199151.1"/>
    </source>
</evidence>
<keyword evidence="2" id="KW-1185">Reference proteome</keyword>
<protein>
    <submittedName>
        <fullName evidence="1">Uncharacterized protein</fullName>
    </submittedName>
</protein>